<keyword evidence="2" id="KW-1185">Reference proteome</keyword>
<dbReference type="KEGG" id="pbal:CPBP_00650"/>
<dbReference type="Proteomes" id="UP000594001">
    <property type="component" value="Chromosome"/>
</dbReference>
<proteinExistence type="predicted"/>
<sequence>MRYKNVVMEDNYPNPLRKESFEKAEQVIGVKFPYPLYELVKDYDRGSPKDNRINLVMPGGGGGMTLMR</sequence>
<organism evidence="1 2">
    <name type="scientific">Candidatus Bodocaedibacter vickermanii</name>
    <dbReference type="NCBI Taxonomy" id="2741701"/>
    <lineage>
        <taxon>Bacteria</taxon>
        <taxon>Pseudomonadati</taxon>
        <taxon>Pseudomonadota</taxon>
        <taxon>Alphaproteobacteria</taxon>
        <taxon>Holosporales</taxon>
        <taxon>Candidatus Paracaedibacteraceae</taxon>
        <taxon>Candidatus Bodocaedibacter</taxon>
    </lineage>
</organism>
<evidence type="ECO:0000313" key="1">
    <source>
        <dbReference type="EMBL" id="QOL19879.1"/>
    </source>
</evidence>
<gene>
    <name evidence="1" type="ORF">CPBP_00650</name>
</gene>
<dbReference type="AlphaFoldDB" id="A0A7L9RTM2"/>
<name>A0A7L9RTM2_9PROT</name>
<protein>
    <submittedName>
        <fullName evidence="1">Uncharacterized protein</fullName>
    </submittedName>
</protein>
<dbReference type="RefSeq" id="WP_350331438.1">
    <property type="nucleotide sequence ID" value="NZ_CP054719.1"/>
</dbReference>
<dbReference type="EMBL" id="CP054719">
    <property type="protein sequence ID" value="QOL19879.1"/>
    <property type="molecule type" value="Genomic_DNA"/>
</dbReference>
<accession>A0A7L9RTM2</accession>
<reference evidence="1 2" key="1">
    <citation type="submission" date="2020-06" db="EMBL/GenBank/DDBJ databases">
        <title>The endosymbiont of the kinetoplastid Bodo saltans is a Paracaedibacter-like alpha-proteobacterium possessing a putative toxin-antitoxin system.</title>
        <authorList>
            <person name="Midha S."/>
            <person name="Rigden D.J."/>
            <person name="Siozios S."/>
            <person name="Hurst G.D.D."/>
            <person name="Jackson A.P."/>
        </authorList>
    </citation>
    <scope>NUCLEOTIDE SEQUENCE [LARGE SCALE GENOMIC DNA]</scope>
    <source>
        <strain evidence="1">Lake Konstanz</strain>
    </source>
</reference>
<evidence type="ECO:0000313" key="2">
    <source>
        <dbReference type="Proteomes" id="UP000594001"/>
    </source>
</evidence>